<gene>
    <name evidence="1" type="ORF">HPBE_LOCUS13412</name>
</gene>
<dbReference type="EMBL" id="UZAH01027906">
    <property type="protein sequence ID" value="VDO96038.1"/>
    <property type="molecule type" value="Genomic_DNA"/>
</dbReference>
<reference evidence="3" key="2">
    <citation type="submission" date="2019-09" db="UniProtKB">
        <authorList>
            <consortium name="WormBaseParasite"/>
        </authorList>
    </citation>
    <scope>IDENTIFICATION</scope>
</reference>
<sequence length="152" mass="15862">MTLFVPLERGGSIEPLWHATGTNGDAAGARSSKSMINGTTDDTGAARALLGARPGKAGEAAGLAPYGTGEEFTNVAGTAGSVGPLRFCHKTRLGLGPLFTDAVEASPGHNSSSGPPNRLQYTGKLAERSTALHRHFPWISTAYIRDEFFGTF</sequence>
<accession>A0A3P8D6B0</accession>
<protein>
    <submittedName>
        <fullName evidence="1 3">Uncharacterized protein</fullName>
    </submittedName>
</protein>
<organism evidence="2 3">
    <name type="scientific">Heligmosomoides polygyrus</name>
    <name type="common">Parasitic roundworm</name>
    <dbReference type="NCBI Taxonomy" id="6339"/>
    <lineage>
        <taxon>Eukaryota</taxon>
        <taxon>Metazoa</taxon>
        <taxon>Ecdysozoa</taxon>
        <taxon>Nematoda</taxon>
        <taxon>Chromadorea</taxon>
        <taxon>Rhabditida</taxon>
        <taxon>Rhabditina</taxon>
        <taxon>Rhabditomorpha</taxon>
        <taxon>Strongyloidea</taxon>
        <taxon>Heligmosomidae</taxon>
        <taxon>Heligmosomoides</taxon>
    </lineage>
</organism>
<proteinExistence type="predicted"/>
<evidence type="ECO:0000313" key="3">
    <source>
        <dbReference type="WBParaSite" id="HPBE_0001341101-mRNA-1"/>
    </source>
</evidence>
<name>A0A183FXV1_HELPZ</name>
<dbReference type="WBParaSite" id="HPBE_0001341101-mRNA-1">
    <property type="protein sequence ID" value="HPBE_0001341101-mRNA-1"/>
    <property type="gene ID" value="HPBE_0001341101"/>
</dbReference>
<dbReference type="AlphaFoldDB" id="A0A183FXV1"/>
<dbReference type="Proteomes" id="UP000050761">
    <property type="component" value="Unassembled WGS sequence"/>
</dbReference>
<accession>A0A183FXV1</accession>
<keyword evidence="2" id="KW-1185">Reference proteome</keyword>
<evidence type="ECO:0000313" key="2">
    <source>
        <dbReference type="Proteomes" id="UP000050761"/>
    </source>
</evidence>
<reference evidence="1 2" key="1">
    <citation type="submission" date="2018-11" db="EMBL/GenBank/DDBJ databases">
        <authorList>
            <consortium name="Pathogen Informatics"/>
        </authorList>
    </citation>
    <scope>NUCLEOTIDE SEQUENCE [LARGE SCALE GENOMIC DNA]</scope>
</reference>
<evidence type="ECO:0000313" key="1">
    <source>
        <dbReference type="EMBL" id="VDO96038.1"/>
    </source>
</evidence>